<evidence type="ECO:0000313" key="3">
    <source>
        <dbReference type="EMBL" id="TDP57414.1"/>
    </source>
</evidence>
<feature type="domain" description="Peptidase C39" evidence="2">
    <location>
        <begin position="50"/>
        <end position="119"/>
    </location>
</feature>
<dbReference type="Pfam" id="PF03412">
    <property type="entry name" value="Peptidase_C39"/>
    <property type="match status" value="1"/>
</dbReference>
<name>A0A4R6Q4X4_9FLAO</name>
<gene>
    <name evidence="3" type="ORF">BC748_2934</name>
</gene>
<evidence type="ECO:0000313" key="4">
    <source>
        <dbReference type="Proteomes" id="UP000295260"/>
    </source>
</evidence>
<dbReference type="EMBL" id="SNXR01000019">
    <property type="protein sequence ID" value="TDP57414.1"/>
    <property type="molecule type" value="Genomic_DNA"/>
</dbReference>
<dbReference type="SUPFAM" id="SSF52833">
    <property type="entry name" value="Thioredoxin-like"/>
    <property type="match status" value="1"/>
</dbReference>
<dbReference type="InterPro" id="IPR038354">
    <property type="entry name" value="VKOR_sf"/>
</dbReference>
<dbReference type="Proteomes" id="UP000295260">
    <property type="component" value="Unassembled WGS sequence"/>
</dbReference>
<dbReference type="InterPro" id="IPR005074">
    <property type="entry name" value="Peptidase_C39"/>
</dbReference>
<reference evidence="3 4" key="1">
    <citation type="submission" date="2019-03" db="EMBL/GenBank/DDBJ databases">
        <title>Genomic Encyclopedia of Archaeal and Bacterial Type Strains, Phase II (KMG-II): from individual species to whole genera.</title>
        <authorList>
            <person name="Goeker M."/>
        </authorList>
    </citation>
    <scope>NUCLEOTIDE SEQUENCE [LARGE SCALE GENOMIC DNA]</scope>
    <source>
        <strain evidence="3 4">DSM 25687</strain>
    </source>
</reference>
<dbReference type="OrthoDB" id="1100563at2"/>
<dbReference type="GO" id="GO:0005524">
    <property type="term" value="F:ATP binding"/>
    <property type="evidence" value="ECO:0007669"/>
    <property type="project" value="InterPro"/>
</dbReference>
<dbReference type="Gene3D" id="3.40.30.10">
    <property type="entry name" value="Glutaredoxin"/>
    <property type="match status" value="1"/>
</dbReference>
<dbReference type="RefSeq" id="WP_133534111.1">
    <property type="nucleotide sequence ID" value="NZ_SNXR01000019.1"/>
</dbReference>
<dbReference type="Gene3D" id="1.20.1440.130">
    <property type="entry name" value="VKOR domain"/>
    <property type="match status" value="1"/>
</dbReference>
<proteinExistence type="predicted"/>
<evidence type="ECO:0000259" key="2">
    <source>
        <dbReference type="Pfam" id="PF03412"/>
    </source>
</evidence>
<dbReference type="CDD" id="cd12921">
    <property type="entry name" value="VKOR_4"/>
    <property type="match status" value="1"/>
</dbReference>
<keyword evidence="4" id="KW-1185">Reference proteome</keyword>
<comment type="caution">
    <text evidence="3">The sequence shown here is derived from an EMBL/GenBank/DDBJ whole genome shotgun (WGS) entry which is preliminary data.</text>
</comment>
<dbReference type="GO" id="GO:0016020">
    <property type="term" value="C:membrane"/>
    <property type="evidence" value="ECO:0007669"/>
    <property type="project" value="InterPro"/>
</dbReference>
<feature type="transmembrane region" description="Helical" evidence="1">
    <location>
        <begin position="128"/>
        <end position="145"/>
    </location>
</feature>
<feature type="transmembrane region" description="Helical" evidence="1">
    <location>
        <begin position="262"/>
        <end position="282"/>
    </location>
</feature>
<feature type="transmembrane region" description="Helical" evidence="1">
    <location>
        <begin position="209"/>
        <end position="228"/>
    </location>
</feature>
<dbReference type="GO" id="GO:0006508">
    <property type="term" value="P:proteolysis"/>
    <property type="evidence" value="ECO:0007669"/>
    <property type="project" value="InterPro"/>
</dbReference>
<feature type="transmembrane region" description="Helical" evidence="1">
    <location>
        <begin position="234"/>
        <end position="253"/>
    </location>
</feature>
<feature type="transmembrane region" description="Helical" evidence="1">
    <location>
        <begin position="294"/>
        <end position="311"/>
    </location>
</feature>
<organism evidence="3 4">
    <name type="scientific">Flavobacterium dankookense</name>
    <dbReference type="NCBI Taxonomy" id="706186"/>
    <lineage>
        <taxon>Bacteria</taxon>
        <taxon>Pseudomonadati</taxon>
        <taxon>Bacteroidota</taxon>
        <taxon>Flavobacteriia</taxon>
        <taxon>Flavobacteriales</taxon>
        <taxon>Flavobacteriaceae</taxon>
        <taxon>Flavobacterium</taxon>
    </lineage>
</organism>
<dbReference type="GO" id="GO:0008233">
    <property type="term" value="F:peptidase activity"/>
    <property type="evidence" value="ECO:0007669"/>
    <property type="project" value="InterPro"/>
</dbReference>
<dbReference type="Gene3D" id="3.90.70.10">
    <property type="entry name" value="Cysteine proteinases"/>
    <property type="match status" value="1"/>
</dbReference>
<dbReference type="AlphaFoldDB" id="A0A4R6Q4X4"/>
<keyword evidence="1" id="KW-0812">Transmembrane</keyword>
<sequence length="501" mass="59165">MQETVNKYLLKLGYANKIDGFNDKYLSHPNYPSLLAVTDSLTQLEIVNVAVNVPFNQIGNLPDVFVTQFIIDDDKEFFIVEKIEDNYFIFYDNHKKNKYQIEEIRNHWTGLVLLLEENDSKNDVEKKSYQYFYFLLFTIGLYSIIEQNKTVYSFLQLLFTVIGLFFSVEITKSIFHNEGLTNGSKFCNKKTNFSCNEIIKSNLVVFKKYFFFVDLPIIFFSFSFLLQILFPTLIIIVGILSLFSIPIVIYSIYYQSYIAKRWCVLCLVISLTLSINTILLLLNFKFIKVESIDVYKSLILLVMVYLFWYSIKSITLKSIILKKHVNSLLRFKRNIEVFEKVSTKVQLDYEGLNLIKLGDDNANNTIVLFISPSCSFCDVAFKESLEIIEKNKNKFNLMIGFNVNINNNENPYVNIAVTIQNLYFLKKDYKNALIDWHIKKLKIEDWIHKWTINNKEPDKILQSHYYWCLDNDLQYTPVRIFNNYLLNENYDLKDIIYFLKD</sequence>
<feature type="transmembrane region" description="Helical" evidence="1">
    <location>
        <begin position="151"/>
        <end position="168"/>
    </location>
</feature>
<dbReference type="InterPro" id="IPR036249">
    <property type="entry name" value="Thioredoxin-like_sf"/>
</dbReference>
<protein>
    <submittedName>
        <fullName evidence="3">Peptidase C39-like protein</fullName>
    </submittedName>
</protein>
<evidence type="ECO:0000256" key="1">
    <source>
        <dbReference type="SAM" id="Phobius"/>
    </source>
</evidence>
<accession>A0A4R6Q4X4</accession>
<keyword evidence="1" id="KW-0472">Membrane</keyword>
<keyword evidence="1" id="KW-1133">Transmembrane helix</keyword>